<keyword evidence="7" id="KW-0810">Translation regulation</keyword>
<evidence type="ECO:0000313" key="15">
    <source>
        <dbReference type="EMBL" id="CAF1007843.1"/>
    </source>
</evidence>
<dbReference type="Proteomes" id="UP000663879">
    <property type="component" value="Unassembled WGS sequence"/>
</dbReference>
<dbReference type="PROSITE" id="PS51363">
    <property type="entry name" value="W2"/>
    <property type="match status" value="1"/>
</dbReference>
<evidence type="ECO:0000256" key="11">
    <source>
        <dbReference type="ARBA" id="ARBA00040449"/>
    </source>
</evidence>
<keyword evidence="5" id="KW-0396">Initiation factor</keyword>
<evidence type="ECO:0000259" key="14">
    <source>
        <dbReference type="PROSITE" id="PS51363"/>
    </source>
</evidence>
<dbReference type="InterPro" id="IPR016024">
    <property type="entry name" value="ARM-type_fold"/>
</dbReference>
<dbReference type="GO" id="GO:0003729">
    <property type="term" value="F:mRNA binding"/>
    <property type="evidence" value="ECO:0007669"/>
    <property type="project" value="TreeGrafter"/>
</dbReference>
<evidence type="ECO:0000256" key="9">
    <source>
        <dbReference type="ARBA" id="ARBA00022990"/>
    </source>
</evidence>
<comment type="subunit">
    <text evidence="12">Interacts with the serine/threonine protein kinases MKNK1 and MKNK2. Binds EIF4A and EIF3. Interacts with MIF4GD. Interacts with DAZAP2.</text>
</comment>
<proteinExistence type="inferred from homology"/>
<comment type="similarity">
    <text evidence="1">Belongs to the eukaryotic initiation factor 4G family.</text>
</comment>
<keyword evidence="6" id="KW-0832">Ubl conjugation</keyword>
<keyword evidence="16" id="KW-1185">Reference proteome</keyword>
<dbReference type="AlphaFoldDB" id="A0A814H9T6"/>
<dbReference type="PANTHER" id="PTHR23253:SF9">
    <property type="entry name" value="EUKARYOTIC TRANSLATION INITIATION FACTOR 4 GAMMA 2"/>
    <property type="match status" value="1"/>
</dbReference>
<evidence type="ECO:0000256" key="5">
    <source>
        <dbReference type="ARBA" id="ARBA00022540"/>
    </source>
</evidence>
<dbReference type="SMART" id="SM00543">
    <property type="entry name" value="MIF4G"/>
    <property type="match status" value="1"/>
</dbReference>
<evidence type="ECO:0000256" key="4">
    <source>
        <dbReference type="ARBA" id="ARBA00022499"/>
    </source>
</evidence>
<gene>
    <name evidence="15" type="ORF">OXX778_LOCUS16741</name>
</gene>
<evidence type="ECO:0000256" key="2">
    <source>
        <dbReference type="ARBA" id="ARBA00022481"/>
    </source>
</evidence>
<evidence type="ECO:0000256" key="6">
    <source>
        <dbReference type="ARBA" id="ARBA00022843"/>
    </source>
</evidence>
<keyword evidence="8" id="KW-0648">Protein biosynthesis</keyword>
<dbReference type="OrthoDB" id="514777at2759"/>
<evidence type="ECO:0000256" key="13">
    <source>
        <dbReference type="SAM" id="MobiDB-lite"/>
    </source>
</evidence>
<dbReference type="Gene3D" id="1.25.40.180">
    <property type="match status" value="3"/>
</dbReference>
<dbReference type="SUPFAM" id="SSF48371">
    <property type="entry name" value="ARM repeat"/>
    <property type="match status" value="3"/>
</dbReference>
<feature type="non-terminal residue" evidence="15">
    <location>
        <position position="1"/>
    </location>
</feature>
<dbReference type="Pfam" id="PF02854">
    <property type="entry name" value="MIF4G"/>
    <property type="match status" value="1"/>
</dbReference>
<evidence type="ECO:0000256" key="8">
    <source>
        <dbReference type="ARBA" id="ARBA00022917"/>
    </source>
</evidence>
<name>A0A814H9T6_9BILA</name>
<keyword evidence="3" id="KW-0678">Repressor</keyword>
<feature type="region of interest" description="Disordered" evidence="13">
    <location>
        <begin position="492"/>
        <end position="511"/>
    </location>
</feature>
<dbReference type="InterPro" id="IPR003890">
    <property type="entry name" value="MIF4G-like_typ-3"/>
</dbReference>
<keyword evidence="9" id="KW-0007">Acetylation</keyword>
<evidence type="ECO:0000256" key="10">
    <source>
        <dbReference type="ARBA" id="ARBA00037759"/>
    </source>
</evidence>
<dbReference type="GO" id="GO:0016281">
    <property type="term" value="C:eukaryotic translation initiation factor 4F complex"/>
    <property type="evidence" value="ECO:0007669"/>
    <property type="project" value="TreeGrafter"/>
</dbReference>
<dbReference type="InterPro" id="IPR003307">
    <property type="entry name" value="W2_domain"/>
</dbReference>
<accession>A0A814H9T6</accession>
<dbReference type="GO" id="GO:0006417">
    <property type="term" value="P:regulation of translation"/>
    <property type="evidence" value="ECO:0007669"/>
    <property type="project" value="UniProtKB-KW"/>
</dbReference>
<evidence type="ECO:0000256" key="3">
    <source>
        <dbReference type="ARBA" id="ARBA00022491"/>
    </source>
</evidence>
<keyword evidence="4" id="KW-1017">Isopeptide bond</keyword>
<keyword evidence="2" id="KW-0488">Methylation</keyword>
<evidence type="ECO:0000256" key="12">
    <source>
        <dbReference type="ARBA" id="ARBA00046720"/>
    </source>
</evidence>
<feature type="region of interest" description="Disordered" evidence="13">
    <location>
        <begin position="1"/>
        <end position="30"/>
    </location>
</feature>
<organism evidence="15 16">
    <name type="scientific">Brachionus calyciflorus</name>
    <dbReference type="NCBI Taxonomy" id="104777"/>
    <lineage>
        <taxon>Eukaryota</taxon>
        <taxon>Metazoa</taxon>
        <taxon>Spiralia</taxon>
        <taxon>Gnathifera</taxon>
        <taxon>Rotifera</taxon>
        <taxon>Eurotatoria</taxon>
        <taxon>Monogononta</taxon>
        <taxon>Pseudotrocha</taxon>
        <taxon>Ploima</taxon>
        <taxon>Brachionidae</taxon>
        <taxon>Brachionus</taxon>
    </lineage>
</organism>
<feature type="domain" description="W2" evidence="14">
    <location>
        <begin position="729"/>
        <end position="868"/>
    </location>
</feature>
<evidence type="ECO:0000256" key="1">
    <source>
        <dbReference type="ARBA" id="ARBA00005775"/>
    </source>
</evidence>
<dbReference type="PANTHER" id="PTHR23253">
    <property type="entry name" value="EUKARYOTIC TRANSLATION INITIATION FACTOR 4 GAMMA"/>
    <property type="match status" value="1"/>
</dbReference>
<comment type="function">
    <text evidence="10">Appears to play a role in the switch from cap-dependent to IRES-mediated translation during mitosis, apoptosis and viral infection. Cleaved by some caspases and viral proteases.</text>
</comment>
<sequence>GSSRNASGRDETTIVVPQYKNHKNPSAWIPPSALKRDALLRPSLNSASNVNINTTQNNNSNYNKPYSQQHRLNYNNQKRNYTNNSSGQNFLNHNIKTNYYNNSHLNKEEELNNNKLNDNDDVFRKCRGLLNRLSPDNFEKLSIDFCSLQIKNLNILKAVTALICEKALNEPAYSSLYAQLCQRLDKHVPNFDNIQQSPTNTPQISTFRKLLLTNCQHEFDNRANYIQIPEIPPDQFKDNDDEKKAYIDYVKQTGKKKMLGNIRFIAELGKLDLLSEAIMHKCIKTLLEKNKLEKYTDMSDDLECLCKMMPTIGKKLDQNEAKKLMDQYFERMVKLKSINGKDCLPSRIKFLIQDCIDLRKNNWELRRIQTEQQPQKITELIKNPAETPNPTPQNSNPFYTKMYQQINNQPNMTLLNAINSFSKNKVTIQSPYSSFYYQDEIDDVSSNASSSSSQTDLNKKDEIKSNFVPLNYTAKPSQRLVFQAEKTRSNSSSSISAMSSTSSVAPSVSPPINDTQKKQFFYDQEKSILLKPLNNLLLNNNLKNEENFYKKKVEHFLENYLKHLEINFDEIKLENSLEKFIFELICLSLTKRTDSDRLNISKLITKVQKGLERPSLFETSLKLILDNLSKLEQEHHCVKSNVSIYICRGLIDGLIELKYLAQMMINGAYYPLFFIILQQLLKLRIEMGASVDESKEFLRKMVNLSGVNLIDMLPDNGDRNRIRLGQLLDDRELGFIRPMIKYEDSLYSKISLENLDCGLLKKWIEENFDRNLIESNDFVNCLITCIVKNSVEKSIADRNQVLKQRELIVKYDKLMQEYLNSNANKKVQVLYAIKSYAETNAFPQYLLTNLLNQFYELNLIDHETFKNL</sequence>
<reference evidence="15" key="1">
    <citation type="submission" date="2021-02" db="EMBL/GenBank/DDBJ databases">
        <authorList>
            <person name="Nowell W R."/>
        </authorList>
    </citation>
    <scope>NUCLEOTIDE SEQUENCE</scope>
    <source>
        <strain evidence="15">Ploen Becks lab</strain>
    </source>
</reference>
<dbReference type="GO" id="GO:0003743">
    <property type="term" value="F:translation initiation factor activity"/>
    <property type="evidence" value="ECO:0007669"/>
    <property type="project" value="UniProtKB-KW"/>
</dbReference>
<protein>
    <recommendedName>
        <fullName evidence="11">Eukaryotic translation initiation factor 4 gamma 2</fullName>
    </recommendedName>
</protein>
<evidence type="ECO:0000256" key="7">
    <source>
        <dbReference type="ARBA" id="ARBA00022845"/>
    </source>
</evidence>
<comment type="caution">
    <text evidence="15">The sequence shown here is derived from an EMBL/GenBank/DDBJ whole genome shotgun (WGS) entry which is preliminary data.</text>
</comment>
<dbReference type="EMBL" id="CAJNOC010004056">
    <property type="protein sequence ID" value="CAF1007843.1"/>
    <property type="molecule type" value="Genomic_DNA"/>
</dbReference>
<evidence type="ECO:0000313" key="16">
    <source>
        <dbReference type="Proteomes" id="UP000663879"/>
    </source>
</evidence>